<name>A0AAN7APT5_9PEZI</name>
<proteinExistence type="predicted"/>
<comment type="caution">
    <text evidence="1">The sequence shown here is derived from an EMBL/GenBank/DDBJ whole genome shotgun (WGS) entry which is preliminary data.</text>
</comment>
<evidence type="ECO:0000313" key="2">
    <source>
        <dbReference type="Proteomes" id="UP001303160"/>
    </source>
</evidence>
<protein>
    <submittedName>
        <fullName evidence="1">Uncharacterized protein</fullName>
    </submittedName>
</protein>
<accession>A0AAN7APT5</accession>
<sequence length="63" mass="7324">VCRSYRKHWQVCLNGLGGDDMPHFGGVAKFWTLPTQPQRRQLGDSNTKFEEVEAIMGREIREF</sequence>
<organism evidence="1 2">
    <name type="scientific">Triangularia verruculosa</name>
    <dbReference type="NCBI Taxonomy" id="2587418"/>
    <lineage>
        <taxon>Eukaryota</taxon>
        <taxon>Fungi</taxon>
        <taxon>Dikarya</taxon>
        <taxon>Ascomycota</taxon>
        <taxon>Pezizomycotina</taxon>
        <taxon>Sordariomycetes</taxon>
        <taxon>Sordariomycetidae</taxon>
        <taxon>Sordariales</taxon>
        <taxon>Podosporaceae</taxon>
        <taxon>Triangularia</taxon>
    </lineage>
</organism>
<gene>
    <name evidence="1" type="ORF">QBC40DRAFT_189172</name>
</gene>
<dbReference type="Proteomes" id="UP001303160">
    <property type="component" value="Unassembled WGS sequence"/>
</dbReference>
<keyword evidence="2" id="KW-1185">Reference proteome</keyword>
<reference evidence="1" key="2">
    <citation type="submission" date="2023-05" db="EMBL/GenBank/DDBJ databases">
        <authorList>
            <consortium name="Lawrence Berkeley National Laboratory"/>
            <person name="Steindorff A."/>
            <person name="Hensen N."/>
            <person name="Bonometti L."/>
            <person name="Westerberg I."/>
            <person name="Brannstrom I.O."/>
            <person name="Guillou S."/>
            <person name="Cros-Aarteil S."/>
            <person name="Calhoun S."/>
            <person name="Haridas S."/>
            <person name="Kuo A."/>
            <person name="Mondo S."/>
            <person name="Pangilinan J."/>
            <person name="Riley R."/>
            <person name="Labutti K."/>
            <person name="Andreopoulos B."/>
            <person name="Lipzen A."/>
            <person name="Chen C."/>
            <person name="Yanf M."/>
            <person name="Daum C."/>
            <person name="Ng V."/>
            <person name="Clum A."/>
            <person name="Ohm R."/>
            <person name="Martin F."/>
            <person name="Silar P."/>
            <person name="Natvig D."/>
            <person name="Lalanne C."/>
            <person name="Gautier V."/>
            <person name="Ament-Velasquez S.L."/>
            <person name="Kruys A."/>
            <person name="Hutchinson M.I."/>
            <person name="Powell A.J."/>
            <person name="Barry K."/>
            <person name="Miller A.N."/>
            <person name="Grigoriev I.V."/>
            <person name="Debuchy R."/>
            <person name="Gladieux P."/>
            <person name="Thoren M.H."/>
            <person name="Johannesson H."/>
        </authorList>
    </citation>
    <scope>NUCLEOTIDE SEQUENCE</scope>
    <source>
        <strain evidence="1">CBS 315.58</strain>
    </source>
</reference>
<dbReference type="AlphaFoldDB" id="A0AAN7APT5"/>
<dbReference type="EMBL" id="MU864143">
    <property type="protein sequence ID" value="KAK4194017.1"/>
    <property type="molecule type" value="Genomic_DNA"/>
</dbReference>
<feature type="non-terminal residue" evidence="1">
    <location>
        <position position="1"/>
    </location>
</feature>
<evidence type="ECO:0000313" key="1">
    <source>
        <dbReference type="EMBL" id="KAK4194017.1"/>
    </source>
</evidence>
<reference evidence="1" key="1">
    <citation type="journal article" date="2023" name="Mol. Phylogenet. Evol.">
        <title>Genome-scale phylogeny and comparative genomics of the fungal order Sordariales.</title>
        <authorList>
            <person name="Hensen N."/>
            <person name="Bonometti L."/>
            <person name="Westerberg I."/>
            <person name="Brannstrom I.O."/>
            <person name="Guillou S."/>
            <person name="Cros-Aarteil S."/>
            <person name="Calhoun S."/>
            <person name="Haridas S."/>
            <person name="Kuo A."/>
            <person name="Mondo S."/>
            <person name="Pangilinan J."/>
            <person name="Riley R."/>
            <person name="LaButti K."/>
            <person name="Andreopoulos B."/>
            <person name="Lipzen A."/>
            <person name="Chen C."/>
            <person name="Yan M."/>
            <person name="Daum C."/>
            <person name="Ng V."/>
            <person name="Clum A."/>
            <person name="Steindorff A."/>
            <person name="Ohm R.A."/>
            <person name="Martin F."/>
            <person name="Silar P."/>
            <person name="Natvig D.O."/>
            <person name="Lalanne C."/>
            <person name="Gautier V."/>
            <person name="Ament-Velasquez S.L."/>
            <person name="Kruys A."/>
            <person name="Hutchinson M.I."/>
            <person name="Powell A.J."/>
            <person name="Barry K."/>
            <person name="Miller A.N."/>
            <person name="Grigoriev I.V."/>
            <person name="Debuchy R."/>
            <person name="Gladieux P."/>
            <person name="Hiltunen Thoren M."/>
            <person name="Johannesson H."/>
        </authorList>
    </citation>
    <scope>NUCLEOTIDE SEQUENCE</scope>
    <source>
        <strain evidence="1">CBS 315.58</strain>
    </source>
</reference>